<accession>A0A0A9G6B0</accession>
<proteinExistence type="predicted"/>
<reference evidence="1" key="1">
    <citation type="submission" date="2014-09" db="EMBL/GenBank/DDBJ databases">
        <authorList>
            <person name="Magalhaes I.L.F."/>
            <person name="Oliveira U."/>
            <person name="Santos F.R."/>
            <person name="Vidigal T.H.D.A."/>
            <person name="Brescovit A.D."/>
            <person name="Santos A.J."/>
        </authorList>
    </citation>
    <scope>NUCLEOTIDE SEQUENCE</scope>
    <source>
        <tissue evidence="1">Shoot tissue taken approximately 20 cm above the soil surface</tissue>
    </source>
</reference>
<dbReference type="EMBL" id="GBRH01181698">
    <property type="protein sequence ID" value="JAE16198.1"/>
    <property type="molecule type" value="Transcribed_RNA"/>
</dbReference>
<sequence length="22" mass="2449">MSAILVRVVVPLLQRPRVSSLD</sequence>
<protein>
    <submittedName>
        <fullName evidence="1">Uncharacterized protein</fullName>
    </submittedName>
</protein>
<evidence type="ECO:0000313" key="1">
    <source>
        <dbReference type="EMBL" id="JAE16198.1"/>
    </source>
</evidence>
<name>A0A0A9G6B0_ARUDO</name>
<reference evidence="1" key="2">
    <citation type="journal article" date="2015" name="Data Brief">
        <title>Shoot transcriptome of the giant reed, Arundo donax.</title>
        <authorList>
            <person name="Barrero R.A."/>
            <person name="Guerrero F.D."/>
            <person name="Moolhuijzen P."/>
            <person name="Goolsby J.A."/>
            <person name="Tidwell J."/>
            <person name="Bellgard S.E."/>
            <person name="Bellgard M.I."/>
        </authorList>
    </citation>
    <scope>NUCLEOTIDE SEQUENCE</scope>
    <source>
        <tissue evidence="1">Shoot tissue taken approximately 20 cm above the soil surface</tissue>
    </source>
</reference>
<dbReference type="AlphaFoldDB" id="A0A0A9G6B0"/>
<organism evidence="1">
    <name type="scientific">Arundo donax</name>
    <name type="common">Giant reed</name>
    <name type="synonym">Donax arundinaceus</name>
    <dbReference type="NCBI Taxonomy" id="35708"/>
    <lineage>
        <taxon>Eukaryota</taxon>
        <taxon>Viridiplantae</taxon>
        <taxon>Streptophyta</taxon>
        <taxon>Embryophyta</taxon>
        <taxon>Tracheophyta</taxon>
        <taxon>Spermatophyta</taxon>
        <taxon>Magnoliopsida</taxon>
        <taxon>Liliopsida</taxon>
        <taxon>Poales</taxon>
        <taxon>Poaceae</taxon>
        <taxon>PACMAD clade</taxon>
        <taxon>Arundinoideae</taxon>
        <taxon>Arundineae</taxon>
        <taxon>Arundo</taxon>
    </lineage>
</organism>